<sequence>MSAPAAGADAVAKQASSGRPNSRHQVNRSLSEFASQGKLRRPHLHRQQSSTHDETINPLQPSATLPTQVLRTSVDVSMSSGNTPFISPDNSRRASILVPKQNDLGESNKRGEGELIEQEQEEASLRMDGLKQSLSELKSFTTAMTKQLDDSYYSVLEKMSALKGLLTDMSSLAGEMVQFGDNFDKQTRDLESEIIRSLSVAGQWEEQQRRIVSLQKRLHASRDRKAQLTARVVNLQRSIERWHAADTLWQEKLRRRLGIISVILAVVSVVLLGIGQLNKTVHGGVTWRATMTPTWFNISSRIAMGEESRNKSRRNLLWKKSERNAEQLRAFDEL</sequence>
<proteinExistence type="predicted"/>
<keyword evidence="2" id="KW-0472">Membrane</keyword>
<evidence type="ECO:0000256" key="1">
    <source>
        <dbReference type="SAM" id="MobiDB-lite"/>
    </source>
</evidence>
<reference evidence="3 4" key="1">
    <citation type="journal article" date="2016" name="Genome Biol. Evol.">
        <title>Divergent and convergent evolution of fungal pathogenicity.</title>
        <authorList>
            <person name="Shang Y."/>
            <person name="Xiao G."/>
            <person name="Zheng P."/>
            <person name="Cen K."/>
            <person name="Zhan S."/>
            <person name="Wang C."/>
        </authorList>
    </citation>
    <scope>NUCLEOTIDE SEQUENCE [LARGE SCALE GENOMIC DNA]</scope>
    <source>
        <strain evidence="3 4">RCEF 2490</strain>
    </source>
</reference>
<dbReference type="EMBL" id="AZGY01000001">
    <property type="protein sequence ID" value="OAA32848.1"/>
    <property type="molecule type" value="Genomic_DNA"/>
</dbReference>
<keyword evidence="2" id="KW-0812">Transmembrane</keyword>
<feature type="compositionally biased region" description="Polar residues" evidence="1">
    <location>
        <begin position="57"/>
        <end position="66"/>
    </location>
</feature>
<dbReference type="Proteomes" id="UP000078544">
    <property type="component" value="Unassembled WGS sequence"/>
</dbReference>
<keyword evidence="2" id="KW-1133">Transmembrane helix</keyword>
<keyword evidence="4" id="KW-1185">Reference proteome</keyword>
<name>A0A166UQV9_9HYPO</name>
<accession>A0A166UQV9</accession>
<comment type="caution">
    <text evidence="3">The sequence shown here is derived from an EMBL/GenBank/DDBJ whole genome shotgun (WGS) entry which is preliminary data.</text>
</comment>
<dbReference type="STRING" id="1081109.A0A166UQV9"/>
<organism evidence="3 4">
    <name type="scientific">Moelleriella libera RCEF 2490</name>
    <dbReference type="NCBI Taxonomy" id="1081109"/>
    <lineage>
        <taxon>Eukaryota</taxon>
        <taxon>Fungi</taxon>
        <taxon>Dikarya</taxon>
        <taxon>Ascomycota</taxon>
        <taxon>Pezizomycotina</taxon>
        <taxon>Sordariomycetes</taxon>
        <taxon>Hypocreomycetidae</taxon>
        <taxon>Hypocreales</taxon>
        <taxon>Clavicipitaceae</taxon>
        <taxon>Moelleriella</taxon>
    </lineage>
</organism>
<dbReference type="AlphaFoldDB" id="A0A166UQV9"/>
<feature type="region of interest" description="Disordered" evidence="1">
    <location>
        <begin position="1"/>
        <end position="66"/>
    </location>
</feature>
<evidence type="ECO:0000256" key="2">
    <source>
        <dbReference type="SAM" id="Phobius"/>
    </source>
</evidence>
<gene>
    <name evidence="3" type="ORF">AAL_00313</name>
</gene>
<protein>
    <submittedName>
        <fullName evidence="3">Uncharacterized protein</fullName>
    </submittedName>
</protein>
<evidence type="ECO:0000313" key="4">
    <source>
        <dbReference type="Proteomes" id="UP000078544"/>
    </source>
</evidence>
<evidence type="ECO:0000313" key="3">
    <source>
        <dbReference type="EMBL" id="OAA32848.1"/>
    </source>
</evidence>
<dbReference type="OrthoDB" id="5419542at2759"/>
<feature type="transmembrane region" description="Helical" evidence="2">
    <location>
        <begin position="257"/>
        <end position="277"/>
    </location>
</feature>